<feature type="domain" description="Helix-turn-helix conjugative transposon-like" evidence="1">
    <location>
        <begin position="10"/>
        <end position="64"/>
    </location>
</feature>
<evidence type="ECO:0000259" key="1">
    <source>
        <dbReference type="Pfam" id="PF12645"/>
    </source>
</evidence>
<keyword evidence="3" id="KW-1185">Reference proteome</keyword>
<sequence>MGDNYFDLKTLFIGAKKGNKKDMYRLIQFFDKDLRKRSYICGMFNEDVYQEMCIKLLKCIKNFEYKRIS</sequence>
<protein>
    <submittedName>
        <fullName evidence="2">Helix-turn-helix domain-containing protein</fullName>
    </submittedName>
</protein>
<dbReference type="STRING" id="1121266.SAMN02745883_01906"/>
<dbReference type="Proteomes" id="UP000184082">
    <property type="component" value="Unassembled WGS sequence"/>
</dbReference>
<evidence type="ECO:0000313" key="3">
    <source>
        <dbReference type="Proteomes" id="UP000184082"/>
    </source>
</evidence>
<dbReference type="RefSeq" id="WP_072967946.1">
    <property type="nucleotide sequence ID" value="NZ_FRAJ01000016.1"/>
</dbReference>
<dbReference type="EMBL" id="FRAJ01000016">
    <property type="protein sequence ID" value="SHK37858.1"/>
    <property type="molecule type" value="Genomic_DNA"/>
</dbReference>
<gene>
    <name evidence="2" type="ORF">SAMN02745883_01906</name>
</gene>
<dbReference type="AlphaFoldDB" id="A0A1M6RZT9"/>
<dbReference type="InterPro" id="IPR024760">
    <property type="entry name" value="HTH_dom_conjug_TS-like"/>
</dbReference>
<proteinExistence type="predicted"/>
<name>A0A1M6RZT9_9FIRM</name>
<organism evidence="2 3">
    <name type="scientific">Caminicella sporogenes DSM 14501</name>
    <dbReference type="NCBI Taxonomy" id="1121266"/>
    <lineage>
        <taxon>Bacteria</taxon>
        <taxon>Bacillati</taxon>
        <taxon>Bacillota</taxon>
        <taxon>Clostridia</taxon>
        <taxon>Peptostreptococcales</taxon>
        <taxon>Caminicellaceae</taxon>
        <taxon>Caminicella</taxon>
    </lineage>
</organism>
<reference evidence="2 3" key="1">
    <citation type="submission" date="2016-11" db="EMBL/GenBank/DDBJ databases">
        <authorList>
            <person name="Jaros S."/>
            <person name="Januszkiewicz K."/>
            <person name="Wedrychowicz H."/>
        </authorList>
    </citation>
    <scope>NUCLEOTIDE SEQUENCE [LARGE SCALE GENOMIC DNA]</scope>
    <source>
        <strain evidence="2 3">DSM 14501</strain>
    </source>
</reference>
<evidence type="ECO:0000313" key="2">
    <source>
        <dbReference type="EMBL" id="SHK37858.1"/>
    </source>
</evidence>
<dbReference type="Pfam" id="PF12645">
    <property type="entry name" value="HTH_16"/>
    <property type="match status" value="1"/>
</dbReference>
<accession>A0A1M6RZT9</accession>